<gene>
    <name evidence="2" type="ORF">PV327_011665</name>
</gene>
<evidence type="ECO:0000256" key="1">
    <source>
        <dbReference type="SAM" id="MobiDB-lite"/>
    </source>
</evidence>
<feature type="region of interest" description="Disordered" evidence="1">
    <location>
        <begin position="1"/>
        <end position="76"/>
    </location>
</feature>
<sequence length="76" mass="8810">MKSHRPMPTHDSTDSKKQNVQQQTTKQLRIQQQQQQQNTSSINTTDCQHKITSNSETMGNSNVNNLWHNPTRLRPP</sequence>
<dbReference type="Proteomes" id="UP001168972">
    <property type="component" value="Unassembled WGS sequence"/>
</dbReference>
<name>A0AA39KPZ6_MICHY</name>
<dbReference type="EMBL" id="JAQQBR010001475">
    <property type="protein sequence ID" value="KAK0169286.1"/>
    <property type="molecule type" value="Genomic_DNA"/>
</dbReference>
<evidence type="ECO:0000313" key="2">
    <source>
        <dbReference type="EMBL" id="KAK0169286.1"/>
    </source>
</evidence>
<organism evidence="2 3">
    <name type="scientific">Microctonus hyperodae</name>
    <name type="common">Parasitoid wasp</name>
    <dbReference type="NCBI Taxonomy" id="165561"/>
    <lineage>
        <taxon>Eukaryota</taxon>
        <taxon>Metazoa</taxon>
        <taxon>Ecdysozoa</taxon>
        <taxon>Arthropoda</taxon>
        <taxon>Hexapoda</taxon>
        <taxon>Insecta</taxon>
        <taxon>Pterygota</taxon>
        <taxon>Neoptera</taxon>
        <taxon>Endopterygota</taxon>
        <taxon>Hymenoptera</taxon>
        <taxon>Apocrita</taxon>
        <taxon>Ichneumonoidea</taxon>
        <taxon>Braconidae</taxon>
        <taxon>Euphorinae</taxon>
        <taxon>Microctonus</taxon>
    </lineage>
</organism>
<protein>
    <submittedName>
        <fullName evidence="2">Uncharacterized protein</fullName>
    </submittedName>
</protein>
<evidence type="ECO:0000313" key="3">
    <source>
        <dbReference type="Proteomes" id="UP001168972"/>
    </source>
</evidence>
<dbReference type="AlphaFoldDB" id="A0AA39KPZ6"/>
<proteinExistence type="predicted"/>
<feature type="compositionally biased region" description="Low complexity" evidence="1">
    <location>
        <begin position="18"/>
        <end position="45"/>
    </location>
</feature>
<keyword evidence="3" id="KW-1185">Reference proteome</keyword>
<feature type="compositionally biased region" description="Polar residues" evidence="1">
    <location>
        <begin position="50"/>
        <end position="68"/>
    </location>
</feature>
<comment type="caution">
    <text evidence="2">The sequence shown here is derived from an EMBL/GenBank/DDBJ whole genome shotgun (WGS) entry which is preliminary data.</text>
</comment>
<reference evidence="2" key="1">
    <citation type="journal article" date="2023" name="bioRxiv">
        <title>Scaffold-level genome assemblies of two parasitoid biocontrol wasps reveal the parthenogenesis mechanism and an associated novel virus.</title>
        <authorList>
            <person name="Inwood S."/>
            <person name="Skelly J."/>
            <person name="Guhlin J."/>
            <person name="Harrop T."/>
            <person name="Goldson S."/>
            <person name="Dearden P."/>
        </authorList>
    </citation>
    <scope>NUCLEOTIDE SEQUENCE</scope>
    <source>
        <strain evidence="2">Lincoln</strain>
        <tissue evidence="2">Whole body</tissue>
    </source>
</reference>
<reference evidence="2" key="2">
    <citation type="submission" date="2023-03" db="EMBL/GenBank/DDBJ databases">
        <authorList>
            <person name="Inwood S.N."/>
            <person name="Skelly J.G."/>
            <person name="Guhlin J."/>
            <person name="Harrop T.W.R."/>
            <person name="Goldson S.G."/>
            <person name="Dearden P.K."/>
        </authorList>
    </citation>
    <scope>NUCLEOTIDE SEQUENCE</scope>
    <source>
        <strain evidence="2">Lincoln</strain>
        <tissue evidence="2">Whole body</tissue>
    </source>
</reference>
<accession>A0AA39KPZ6</accession>